<sequence length="321" mass="36607">MDYKSPNPLITKTVLNAGTKNAEFSKGTKVYFHFQTRACDDNGTVIDDSRKMGKPMELVLGKKFRFEVWETIVQMMAVKEVAKFKVDKSLVSGYPFVSKTLRDVGKPENQRQHHCCGLTLQNEGIGYADLNQLIKEPCDLEFIIELVSVISPEEYEKESWQMSEEEKLSAVPLLREQGNNLYRDKNYAAAAAKYAQAIGMLEQLMLSEKPGDEEWKALDQMKVPLLLNFSQCKLLEKDYYAVIEHCNTVLKSDPGNVKALFRRAKAHVGAWNPQEAQDDFDEALKLNPSLNAVIKKEMKALEELRKQKNEEDKAKLKGKMF</sequence>
<protein>
    <recommendedName>
        <fullName evidence="6">AIP/AIPL N-terminal FKBP-type PPIase domain-containing protein</fullName>
    </recommendedName>
</protein>
<dbReference type="Pfam" id="PF23322">
    <property type="entry name" value="PPIase_AIP"/>
    <property type="match status" value="1"/>
</dbReference>
<evidence type="ECO:0000256" key="5">
    <source>
        <dbReference type="PROSITE-ProRule" id="PRU00339"/>
    </source>
</evidence>
<dbReference type="PANTHER" id="PTHR11242">
    <property type="entry name" value="ARYL HYDROCARBON RECEPTOR INTERACTING PROTEIN RELATED"/>
    <property type="match status" value="1"/>
</dbReference>
<accession>A0AAN9Z0R9</accession>
<evidence type="ECO:0000256" key="4">
    <source>
        <dbReference type="ARBA" id="ARBA00022803"/>
    </source>
</evidence>
<evidence type="ECO:0000256" key="2">
    <source>
        <dbReference type="ARBA" id="ARBA00022490"/>
    </source>
</evidence>
<dbReference type="SMART" id="SM00028">
    <property type="entry name" value="TPR"/>
    <property type="match status" value="3"/>
</dbReference>
<reference evidence="7 8" key="1">
    <citation type="submission" date="2024-03" db="EMBL/GenBank/DDBJ databases">
        <title>The genome assembly and annotation of the cricket Gryllus longicercus Weissman &amp; Gray.</title>
        <authorList>
            <person name="Szrajer S."/>
            <person name="Gray D."/>
            <person name="Ylla G."/>
        </authorList>
    </citation>
    <scope>NUCLEOTIDE SEQUENCE [LARGE SCALE GENOMIC DNA]</scope>
    <source>
        <strain evidence="7">DAG 2021-001</strain>
        <tissue evidence="7">Whole body minus gut</tissue>
    </source>
</reference>
<dbReference type="AlphaFoldDB" id="A0AAN9Z0R9"/>
<dbReference type="InterPro" id="IPR039663">
    <property type="entry name" value="AIP/AIPL1/TTC9"/>
</dbReference>
<feature type="repeat" description="TPR" evidence="5">
    <location>
        <begin position="257"/>
        <end position="290"/>
    </location>
</feature>
<evidence type="ECO:0000256" key="3">
    <source>
        <dbReference type="ARBA" id="ARBA00022737"/>
    </source>
</evidence>
<comment type="subcellular location">
    <subcellularLocation>
        <location evidence="1">Cytoplasm</location>
    </subcellularLocation>
</comment>
<comment type="caution">
    <text evidence="7">The sequence shown here is derived from an EMBL/GenBank/DDBJ whole genome shotgun (WGS) entry which is preliminary data.</text>
</comment>
<dbReference type="GO" id="GO:0005737">
    <property type="term" value="C:cytoplasm"/>
    <property type="evidence" value="ECO:0007669"/>
    <property type="project" value="UniProtKB-SubCell"/>
</dbReference>
<evidence type="ECO:0000256" key="1">
    <source>
        <dbReference type="ARBA" id="ARBA00004496"/>
    </source>
</evidence>
<keyword evidence="3" id="KW-0677">Repeat</keyword>
<dbReference type="FunFam" id="1.25.40.10:FF:000052">
    <property type="entry name" value="Aryl-hydrocarbon-interacting protein-like 1"/>
    <property type="match status" value="1"/>
</dbReference>
<dbReference type="InterPro" id="IPR056277">
    <property type="entry name" value="PPIase_AIP"/>
</dbReference>
<proteinExistence type="predicted"/>
<dbReference type="Gene3D" id="1.25.40.10">
    <property type="entry name" value="Tetratricopeptide repeat domain"/>
    <property type="match status" value="1"/>
</dbReference>
<dbReference type="InterPro" id="IPR013105">
    <property type="entry name" value="TPR_2"/>
</dbReference>
<keyword evidence="4 5" id="KW-0802">TPR repeat</keyword>
<dbReference type="GO" id="GO:0003755">
    <property type="term" value="F:peptidyl-prolyl cis-trans isomerase activity"/>
    <property type="evidence" value="ECO:0007669"/>
    <property type="project" value="InterPro"/>
</dbReference>
<dbReference type="Pfam" id="PF07719">
    <property type="entry name" value="TPR_2"/>
    <property type="match status" value="1"/>
</dbReference>
<dbReference type="PROSITE" id="PS50005">
    <property type="entry name" value="TPR"/>
    <property type="match status" value="1"/>
</dbReference>
<keyword evidence="2" id="KW-0963">Cytoplasm</keyword>
<dbReference type="Gene3D" id="3.10.50.40">
    <property type="match status" value="1"/>
</dbReference>
<dbReference type="InterPro" id="IPR019734">
    <property type="entry name" value="TPR_rpt"/>
</dbReference>
<gene>
    <name evidence="7" type="ORF">R5R35_000906</name>
</gene>
<dbReference type="SUPFAM" id="SSF48452">
    <property type="entry name" value="TPR-like"/>
    <property type="match status" value="1"/>
</dbReference>
<dbReference type="PANTHER" id="PTHR11242:SF0">
    <property type="entry name" value="TPR_REGION DOMAIN-CONTAINING PROTEIN"/>
    <property type="match status" value="1"/>
</dbReference>
<name>A0AAN9Z0R9_9ORTH</name>
<dbReference type="InterPro" id="IPR011990">
    <property type="entry name" value="TPR-like_helical_dom_sf"/>
</dbReference>
<evidence type="ECO:0000259" key="6">
    <source>
        <dbReference type="Pfam" id="PF23322"/>
    </source>
</evidence>
<evidence type="ECO:0000313" key="8">
    <source>
        <dbReference type="Proteomes" id="UP001378592"/>
    </source>
</evidence>
<organism evidence="7 8">
    <name type="scientific">Gryllus longicercus</name>
    <dbReference type="NCBI Taxonomy" id="2509291"/>
    <lineage>
        <taxon>Eukaryota</taxon>
        <taxon>Metazoa</taxon>
        <taxon>Ecdysozoa</taxon>
        <taxon>Arthropoda</taxon>
        <taxon>Hexapoda</taxon>
        <taxon>Insecta</taxon>
        <taxon>Pterygota</taxon>
        <taxon>Neoptera</taxon>
        <taxon>Polyneoptera</taxon>
        <taxon>Orthoptera</taxon>
        <taxon>Ensifera</taxon>
        <taxon>Gryllidea</taxon>
        <taxon>Grylloidea</taxon>
        <taxon>Gryllidae</taxon>
        <taxon>Gryllinae</taxon>
        <taxon>Gryllus</taxon>
    </lineage>
</organism>
<dbReference type="SUPFAM" id="SSF54534">
    <property type="entry name" value="FKBP-like"/>
    <property type="match status" value="1"/>
</dbReference>
<feature type="domain" description="AIP/AIPL N-terminal FKBP-type PPIase" evidence="6">
    <location>
        <begin position="22"/>
        <end position="147"/>
    </location>
</feature>
<dbReference type="InterPro" id="IPR046357">
    <property type="entry name" value="PPIase_dom_sf"/>
</dbReference>
<evidence type="ECO:0000313" key="7">
    <source>
        <dbReference type="EMBL" id="KAK7791858.1"/>
    </source>
</evidence>
<dbReference type="Proteomes" id="UP001378592">
    <property type="component" value="Unassembled WGS sequence"/>
</dbReference>
<dbReference type="EMBL" id="JAZDUA010000492">
    <property type="protein sequence ID" value="KAK7791858.1"/>
    <property type="molecule type" value="Genomic_DNA"/>
</dbReference>
<keyword evidence="8" id="KW-1185">Reference proteome</keyword>